<protein>
    <submittedName>
        <fullName evidence="1">Uncharacterized protein</fullName>
    </submittedName>
</protein>
<evidence type="ECO:0000313" key="1">
    <source>
        <dbReference type="EMBL" id="MFC6764585.1"/>
    </source>
</evidence>
<dbReference type="EMBL" id="JBHSWV010000091">
    <property type="protein sequence ID" value="MFC6764585.1"/>
    <property type="molecule type" value="Genomic_DNA"/>
</dbReference>
<organism evidence="1 2">
    <name type="scientific">Natrinema soli</name>
    <dbReference type="NCBI Taxonomy" id="1930624"/>
    <lineage>
        <taxon>Archaea</taxon>
        <taxon>Methanobacteriati</taxon>
        <taxon>Methanobacteriota</taxon>
        <taxon>Stenosarchaea group</taxon>
        <taxon>Halobacteria</taxon>
        <taxon>Halobacteriales</taxon>
        <taxon>Natrialbaceae</taxon>
        <taxon>Natrinema</taxon>
    </lineage>
</organism>
<dbReference type="RefSeq" id="WP_273737646.1">
    <property type="nucleotide sequence ID" value="NZ_JAQIVI010000091.1"/>
</dbReference>
<dbReference type="AlphaFoldDB" id="A0ABD5SJ89"/>
<dbReference type="Proteomes" id="UP001596383">
    <property type="component" value="Unassembled WGS sequence"/>
</dbReference>
<gene>
    <name evidence="1" type="ORF">ACFQE6_05930</name>
</gene>
<keyword evidence="2" id="KW-1185">Reference proteome</keyword>
<reference evidence="1 2" key="1">
    <citation type="journal article" date="2019" name="Int. J. Syst. Evol. Microbiol.">
        <title>The Global Catalogue of Microorganisms (GCM) 10K type strain sequencing project: providing services to taxonomists for standard genome sequencing and annotation.</title>
        <authorList>
            <consortium name="The Broad Institute Genomics Platform"/>
            <consortium name="The Broad Institute Genome Sequencing Center for Infectious Disease"/>
            <person name="Wu L."/>
            <person name="Ma J."/>
        </authorList>
    </citation>
    <scope>NUCLEOTIDE SEQUENCE [LARGE SCALE GENOMIC DNA]</scope>
    <source>
        <strain evidence="1 2">LMG 29247</strain>
    </source>
</reference>
<proteinExistence type="predicted"/>
<comment type="caution">
    <text evidence="1">The sequence shown here is derived from an EMBL/GenBank/DDBJ whole genome shotgun (WGS) entry which is preliminary data.</text>
</comment>
<name>A0ABD5SJ89_9EURY</name>
<evidence type="ECO:0000313" key="2">
    <source>
        <dbReference type="Proteomes" id="UP001596383"/>
    </source>
</evidence>
<sequence length="116" mass="12991">MGAVTFEVLAFGKTADDAFRNALEDATHMHGHGGYTGTIAEKSSIEVIPKREHKGKQKRHYAHQLIEDRDERIRHKWGPAGAINCSGTAAAKRYREQHGLKGKHGDVWLFFGWASH</sequence>
<accession>A0ABD5SJ89</accession>